<dbReference type="InterPro" id="IPR001128">
    <property type="entry name" value="Cyt_P450"/>
</dbReference>
<evidence type="ECO:0000256" key="1">
    <source>
        <dbReference type="ARBA" id="ARBA00001971"/>
    </source>
</evidence>
<dbReference type="PRINTS" id="PR00463">
    <property type="entry name" value="EP450I"/>
</dbReference>
<dbReference type="PANTHER" id="PTHR24305">
    <property type="entry name" value="CYTOCHROME P450"/>
    <property type="match status" value="1"/>
</dbReference>
<protein>
    <submittedName>
        <fullName evidence="7">Pisatin demethylase</fullName>
    </submittedName>
</protein>
<keyword evidence="6" id="KW-0503">Monooxygenase</keyword>
<comment type="cofactor">
    <cofactor evidence="1 5">
        <name>heme</name>
        <dbReference type="ChEBI" id="CHEBI:30413"/>
    </cofactor>
</comment>
<dbReference type="GO" id="GO:0004497">
    <property type="term" value="F:monooxygenase activity"/>
    <property type="evidence" value="ECO:0007669"/>
    <property type="project" value="UniProtKB-KW"/>
</dbReference>
<dbReference type="PROSITE" id="PS00086">
    <property type="entry name" value="CYTOCHROME_P450"/>
    <property type="match status" value="1"/>
</dbReference>
<evidence type="ECO:0000256" key="5">
    <source>
        <dbReference type="PIRSR" id="PIRSR602401-1"/>
    </source>
</evidence>
<dbReference type="InterPro" id="IPR002401">
    <property type="entry name" value="Cyt_P450_E_grp-I"/>
</dbReference>
<evidence type="ECO:0000256" key="4">
    <source>
        <dbReference type="ARBA" id="ARBA00023004"/>
    </source>
</evidence>
<organism evidence="7 8">
    <name type="scientific">Lachnellula occidentalis</name>
    <dbReference type="NCBI Taxonomy" id="215460"/>
    <lineage>
        <taxon>Eukaryota</taxon>
        <taxon>Fungi</taxon>
        <taxon>Dikarya</taxon>
        <taxon>Ascomycota</taxon>
        <taxon>Pezizomycotina</taxon>
        <taxon>Leotiomycetes</taxon>
        <taxon>Helotiales</taxon>
        <taxon>Lachnaceae</taxon>
        <taxon>Lachnellula</taxon>
    </lineage>
</organism>
<dbReference type="GO" id="GO:0008168">
    <property type="term" value="F:methyltransferase activity"/>
    <property type="evidence" value="ECO:0007669"/>
    <property type="project" value="UniProtKB-KW"/>
</dbReference>
<evidence type="ECO:0000313" key="7">
    <source>
        <dbReference type="EMBL" id="TVY36452.1"/>
    </source>
</evidence>
<keyword evidence="3 5" id="KW-0479">Metal-binding</keyword>
<dbReference type="GO" id="GO:0032259">
    <property type="term" value="P:methylation"/>
    <property type="evidence" value="ECO:0007669"/>
    <property type="project" value="UniProtKB-KW"/>
</dbReference>
<keyword evidence="7" id="KW-0808">Transferase</keyword>
<dbReference type="OrthoDB" id="3934656at2759"/>
<feature type="binding site" description="axial binding residue" evidence="5">
    <location>
        <position position="455"/>
    </location>
    <ligand>
        <name>heme</name>
        <dbReference type="ChEBI" id="CHEBI:30413"/>
    </ligand>
    <ligandPart>
        <name>Fe</name>
        <dbReference type="ChEBI" id="CHEBI:18248"/>
    </ligandPart>
</feature>
<proteinExistence type="inferred from homology"/>
<gene>
    <name evidence="7" type="primary">PDAT9_2</name>
    <name evidence="7" type="ORF">LOCC1_G006729</name>
</gene>
<keyword evidence="4 5" id="KW-0408">Iron</keyword>
<keyword evidence="8" id="KW-1185">Reference proteome</keyword>
<dbReference type="GO" id="GO:0005506">
    <property type="term" value="F:iron ion binding"/>
    <property type="evidence" value="ECO:0007669"/>
    <property type="project" value="InterPro"/>
</dbReference>
<comment type="similarity">
    <text evidence="2 6">Belongs to the cytochrome P450 family.</text>
</comment>
<evidence type="ECO:0000256" key="3">
    <source>
        <dbReference type="ARBA" id="ARBA00022723"/>
    </source>
</evidence>
<reference evidence="7 8" key="1">
    <citation type="submission" date="2018-05" db="EMBL/GenBank/DDBJ databases">
        <title>Genome sequencing and assembly of the regulated plant pathogen Lachnellula willkommii and related sister species for the development of diagnostic species identification markers.</title>
        <authorList>
            <person name="Giroux E."/>
            <person name="Bilodeau G."/>
        </authorList>
    </citation>
    <scope>NUCLEOTIDE SEQUENCE [LARGE SCALE GENOMIC DNA]</scope>
    <source>
        <strain evidence="7 8">CBS 160.35</strain>
    </source>
</reference>
<evidence type="ECO:0000256" key="6">
    <source>
        <dbReference type="RuleBase" id="RU000461"/>
    </source>
</evidence>
<dbReference type="InterPro" id="IPR050121">
    <property type="entry name" value="Cytochrome_P450_monoxygenase"/>
</dbReference>
<dbReference type="GO" id="GO:0020037">
    <property type="term" value="F:heme binding"/>
    <property type="evidence" value="ECO:0007669"/>
    <property type="project" value="InterPro"/>
</dbReference>
<evidence type="ECO:0000313" key="8">
    <source>
        <dbReference type="Proteomes" id="UP000443090"/>
    </source>
</evidence>
<evidence type="ECO:0000256" key="2">
    <source>
        <dbReference type="ARBA" id="ARBA00010617"/>
    </source>
</evidence>
<keyword evidence="5 6" id="KW-0349">Heme</keyword>
<accession>A0A8H8RN45</accession>
<dbReference type="Pfam" id="PF00067">
    <property type="entry name" value="p450"/>
    <property type="match status" value="1"/>
</dbReference>
<keyword evidence="7" id="KW-0489">Methyltransferase</keyword>
<sequence>MFDLYRTTGLLLVLLSLTWIANSLRVRFRPGIRKIPGPRLAAYTRWWNVKNAASGDAHQSFRRLHEKYGKVVRVGPNHVAISDPAMIPVIYGTNNKFLKTRFYDLFVTPYEGNMMHSMFSTTEVSQHRTLRRSVANTFSLSSMKQFEPQVNECTDKFVSVLQEYAESNQVFDLGKWLQWYAFDVIGAITFNKTFGFMEERKDVQDIIAGIEIGLWYGCICGQVPEFHPWLLGNEPVMKVLSRNIAAIEAADPVAKVVKMVEAAMMEYDMQDTGASERTDFLALFRQERMKSPERMPRHELMNHLMNNLLAGSDTTGISLRAIFYYLIMNPRSFEKLVDEILLADREGRASKNITLAEATQMLYLQACIKEAMRLHPGVGFPLERHVPDEGLNIGDVFLPKGTVVGMNAWVIHHDKDVFGADADDFRPERWLEATKEEHMLMEKCFLSFGAGTRTCVGKNISMMEMSMMVPQLLRDFDLSWASDQPTWQINTFWFAKQSGVLVRIHPRAKRDM</sequence>
<dbReference type="PRINTS" id="PR00385">
    <property type="entry name" value="P450"/>
</dbReference>
<dbReference type="SUPFAM" id="SSF48264">
    <property type="entry name" value="Cytochrome P450"/>
    <property type="match status" value="1"/>
</dbReference>
<dbReference type="EMBL" id="QGMI01000829">
    <property type="protein sequence ID" value="TVY36452.1"/>
    <property type="molecule type" value="Genomic_DNA"/>
</dbReference>
<dbReference type="Gene3D" id="1.10.630.10">
    <property type="entry name" value="Cytochrome P450"/>
    <property type="match status" value="1"/>
</dbReference>
<comment type="caution">
    <text evidence="7">The sequence shown here is derived from an EMBL/GenBank/DDBJ whole genome shotgun (WGS) entry which is preliminary data.</text>
</comment>
<dbReference type="Proteomes" id="UP000443090">
    <property type="component" value="Unassembled WGS sequence"/>
</dbReference>
<dbReference type="AlphaFoldDB" id="A0A8H8RN45"/>
<dbReference type="FunFam" id="1.10.630.10:FF:000050">
    <property type="entry name" value="Cytochrome P450 monooxygenase"/>
    <property type="match status" value="1"/>
</dbReference>
<name>A0A8H8RN45_9HELO</name>
<dbReference type="InterPro" id="IPR017972">
    <property type="entry name" value="Cyt_P450_CS"/>
</dbReference>
<dbReference type="CDD" id="cd11060">
    <property type="entry name" value="CYP57A1-like"/>
    <property type="match status" value="1"/>
</dbReference>
<dbReference type="GO" id="GO:0016705">
    <property type="term" value="F:oxidoreductase activity, acting on paired donors, with incorporation or reduction of molecular oxygen"/>
    <property type="evidence" value="ECO:0007669"/>
    <property type="project" value="InterPro"/>
</dbReference>
<keyword evidence="6" id="KW-0560">Oxidoreductase</keyword>
<dbReference type="InterPro" id="IPR036396">
    <property type="entry name" value="Cyt_P450_sf"/>
</dbReference>
<dbReference type="PANTHER" id="PTHR24305:SF232">
    <property type="entry name" value="P450, PUTATIVE (EUROFUNG)-RELATED"/>
    <property type="match status" value="1"/>
</dbReference>